<evidence type="ECO:0000256" key="3">
    <source>
        <dbReference type="ARBA" id="ARBA00022912"/>
    </source>
</evidence>
<keyword evidence="6" id="KW-1185">Reference proteome</keyword>
<dbReference type="SUPFAM" id="SSF52788">
    <property type="entry name" value="Phosphotyrosine protein phosphatases I"/>
    <property type="match status" value="1"/>
</dbReference>
<comment type="caution">
    <text evidence="5">The sequence shown here is derived from an EMBL/GenBank/DDBJ whole genome shotgun (WGS) entry which is preliminary data.</text>
</comment>
<evidence type="ECO:0000256" key="1">
    <source>
        <dbReference type="ARBA" id="ARBA00011063"/>
    </source>
</evidence>
<evidence type="ECO:0000259" key="4">
    <source>
        <dbReference type="SMART" id="SM00226"/>
    </source>
</evidence>
<dbReference type="InterPro" id="IPR036196">
    <property type="entry name" value="Ptyr_pPase_sf"/>
</dbReference>
<dbReference type="InterPro" id="IPR017867">
    <property type="entry name" value="Tyr_phospatase_low_mol_wt"/>
</dbReference>
<keyword evidence="3" id="KW-0904">Protein phosphatase</keyword>
<dbReference type="PRINTS" id="PR00719">
    <property type="entry name" value="LMWPTPASE"/>
</dbReference>
<dbReference type="CDD" id="cd16344">
    <property type="entry name" value="LMWPAP"/>
    <property type="match status" value="1"/>
</dbReference>
<dbReference type="SMART" id="SM00226">
    <property type="entry name" value="LMWPc"/>
    <property type="match status" value="1"/>
</dbReference>
<name>A0ABW0YGG0_9BACI</name>
<dbReference type="InterPro" id="IPR023485">
    <property type="entry name" value="Ptyr_pPase"/>
</dbReference>
<evidence type="ECO:0000256" key="2">
    <source>
        <dbReference type="ARBA" id="ARBA00022801"/>
    </source>
</evidence>
<accession>A0ABW0YGG0</accession>
<sequence length="145" mass="15943">MKKILFVCTGNTCRSPMAEALMKKKAGEQVEIKSAGVHAFPGMGASEGTTSVLNEREIPLNHSARLVDRELVEWADLILTMTKSHFQLLAAKFPAAAEKAFTIKEFANDENHGDISDPIGGTIEDYRNTARELDALLDKVIQKLD</sequence>
<evidence type="ECO:0000313" key="5">
    <source>
        <dbReference type="EMBL" id="MFC5711520.1"/>
    </source>
</evidence>
<organism evidence="5 6">
    <name type="scientific">Thalassorhabdus alkalitolerans</name>
    <dbReference type="NCBI Taxonomy" id="2282697"/>
    <lineage>
        <taxon>Bacteria</taxon>
        <taxon>Bacillati</taxon>
        <taxon>Bacillota</taxon>
        <taxon>Bacilli</taxon>
        <taxon>Bacillales</taxon>
        <taxon>Bacillaceae</taxon>
        <taxon>Thalassorhabdus</taxon>
    </lineage>
</organism>
<comment type="similarity">
    <text evidence="1">Belongs to the low molecular weight phosphotyrosine protein phosphatase family.</text>
</comment>
<reference evidence="6" key="1">
    <citation type="journal article" date="2019" name="Int. J. Syst. Evol. Microbiol.">
        <title>The Global Catalogue of Microorganisms (GCM) 10K type strain sequencing project: providing services to taxonomists for standard genome sequencing and annotation.</title>
        <authorList>
            <consortium name="The Broad Institute Genomics Platform"/>
            <consortium name="The Broad Institute Genome Sequencing Center for Infectious Disease"/>
            <person name="Wu L."/>
            <person name="Ma J."/>
        </authorList>
    </citation>
    <scope>NUCLEOTIDE SEQUENCE [LARGE SCALE GENOMIC DNA]</scope>
    <source>
        <strain evidence="6">CECT 7184</strain>
    </source>
</reference>
<dbReference type="PANTHER" id="PTHR11717">
    <property type="entry name" value="LOW MOLECULAR WEIGHT PROTEIN TYROSINE PHOSPHATASE"/>
    <property type="match status" value="1"/>
</dbReference>
<evidence type="ECO:0000313" key="6">
    <source>
        <dbReference type="Proteomes" id="UP001596142"/>
    </source>
</evidence>
<protein>
    <submittedName>
        <fullName evidence="5">Low molecular weight protein arginine phosphatase</fullName>
    </submittedName>
</protein>
<gene>
    <name evidence="5" type="ORF">ACFPU1_01855</name>
</gene>
<feature type="domain" description="Phosphotyrosine protein phosphatase I" evidence="4">
    <location>
        <begin position="2"/>
        <end position="143"/>
    </location>
</feature>
<dbReference type="EMBL" id="JBHSOZ010000002">
    <property type="protein sequence ID" value="MFC5711520.1"/>
    <property type="molecule type" value="Genomic_DNA"/>
</dbReference>
<dbReference type="InterPro" id="IPR050438">
    <property type="entry name" value="LMW_PTPase"/>
</dbReference>
<dbReference type="Proteomes" id="UP001596142">
    <property type="component" value="Unassembled WGS sequence"/>
</dbReference>
<dbReference type="Pfam" id="PF01451">
    <property type="entry name" value="LMWPc"/>
    <property type="match status" value="1"/>
</dbReference>
<dbReference type="PANTHER" id="PTHR11717:SF31">
    <property type="entry name" value="LOW MOLECULAR WEIGHT PROTEIN-TYROSINE-PHOSPHATASE ETP-RELATED"/>
    <property type="match status" value="1"/>
</dbReference>
<keyword evidence="2" id="KW-0378">Hydrolase</keyword>
<dbReference type="RefSeq" id="WP_054637070.1">
    <property type="nucleotide sequence ID" value="NZ_JBHSOZ010000002.1"/>
</dbReference>
<dbReference type="Gene3D" id="3.40.50.2300">
    <property type="match status" value="1"/>
</dbReference>
<proteinExistence type="inferred from homology"/>